<dbReference type="EMBL" id="CP034348">
    <property type="protein sequence ID" value="QGY00205.1"/>
    <property type="molecule type" value="Genomic_DNA"/>
</dbReference>
<accession>A0A6I6IVV2</accession>
<evidence type="ECO:0000313" key="2">
    <source>
        <dbReference type="Proteomes" id="UP000428330"/>
    </source>
</evidence>
<sequence>MALSPRNKVVVFAVCAPLLTAGCAAEYINRWDTVSSRAGNANQANTAIQEITAWPKNVEDTDIEYGG</sequence>
<dbReference type="AlphaFoldDB" id="A0A6I6IVV2"/>
<dbReference type="KEGG" id="rom:EI983_18815"/>
<dbReference type="PROSITE" id="PS51257">
    <property type="entry name" value="PROKAR_LIPOPROTEIN"/>
    <property type="match status" value="1"/>
</dbReference>
<gene>
    <name evidence="1" type="ORF">EI983_18815</name>
</gene>
<organism evidence="1 2">
    <name type="scientific">Roseovarius faecimaris</name>
    <dbReference type="NCBI Taxonomy" id="2494550"/>
    <lineage>
        <taxon>Bacteria</taxon>
        <taxon>Pseudomonadati</taxon>
        <taxon>Pseudomonadota</taxon>
        <taxon>Alphaproteobacteria</taxon>
        <taxon>Rhodobacterales</taxon>
        <taxon>Roseobacteraceae</taxon>
        <taxon>Roseovarius</taxon>
    </lineage>
</organism>
<dbReference type="OrthoDB" id="7870271at2"/>
<keyword evidence="2" id="KW-1185">Reference proteome</keyword>
<evidence type="ECO:0000313" key="1">
    <source>
        <dbReference type="EMBL" id="QGY00205.1"/>
    </source>
</evidence>
<dbReference type="Proteomes" id="UP000428330">
    <property type="component" value="Chromosome"/>
</dbReference>
<dbReference type="RefSeq" id="WP_157708885.1">
    <property type="nucleotide sequence ID" value="NZ_CP034348.1"/>
</dbReference>
<reference evidence="2" key="1">
    <citation type="submission" date="2018-12" db="EMBL/GenBank/DDBJ databases">
        <title>Complete genome sequence of Roseovarius sp. MME-070.</title>
        <authorList>
            <person name="Nam Y.-D."/>
            <person name="Kang J."/>
            <person name="Chung W.-H."/>
            <person name="Park Y.S."/>
        </authorList>
    </citation>
    <scope>NUCLEOTIDE SEQUENCE [LARGE SCALE GENOMIC DNA]</scope>
    <source>
        <strain evidence="2">MME-070</strain>
    </source>
</reference>
<protein>
    <submittedName>
        <fullName evidence="1">Uncharacterized protein</fullName>
    </submittedName>
</protein>
<name>A0A6I6IVV2_9RHOB</name>
<proteinExistence type="predicted"/>